<proteinExistence type="predicted"/>
<dbReference type="Proteomes" id="UP001062263">
    <property type="component" value="Chromosome"/>
</dbReference>
<organism evidence="1 2">
    <name type="scientific">Akkermansia biwaensis</name>
    <dbReference type="NCBI Taxonomy" id="2946555"/>
    <lineage>
        <taxon>Bacteria</taxon>
        <taxon>Pseudomonadati</taxon>
        <taxon>Verrucomicrobiota</taxon>
        <taxon>Verrucomicrobiia</taxon>
        <taxon>Verrucomicrobiales</taxon>
        <taxon>Akkermansiaceae</taxon>
        <taxon>Akkermansia</taxon>
    </lineage>
</organism>
<name>A0ABM7ZG52_9BACT</name>
<reference evidence="1" key="1">
    <citation type="submission" date="2022-06" db="EMBL/GenBank/DDBJ databases">
        <title>Akkermansia biwalacus sp. nov., an anaerobic mucin-degrading bacterium isolated from human intestine.</title>
        <authorList>
            <person name="Kobayashi Y."/>
            <person name="Inoue S."/>
            <person name="Kawahara T."/>
            <person name="Kohda N."/>
        </authorList>
    </citation>
    <scope>NUCLEOTIDE SEQUENCE</scope>
    <source>
        <strain evidence="1">WON2089</strain>
    </source>
</reference>
<gene>
    <name evidence="1" type="ORF">Abiwalacus_12660</name>
</gene>
<dbReference type="EMBL" id="AP025943">
    <property type="protein sequence ID" value="BDL43692.1"/>
    <property type="molecule type" value="Genomic_DNA"/>
</dbReference>
<protein>
    <submittedName>
        <fullName evidence="1">Uncharacterized protein</fullName>
    </submittedName>
</protein>
<accession>A0ABM7ZG52</accession>
<sequence length="182" mass="20496">MEIIRQAGAKEKREIFPNISNGIGTLGWIRKNMDVPFEPNARNDETHTNGISGKFTIKQEDQEYIVHYMIAHLGSRAEALCSLFAMQCNQYGQRVDVDRIAGMTRVHPGLVGDYDLCVKPILNELGMPVADSENAWICFVRGNTAVMLKSENMKMSVLPLAKIIDKALKKNIELYETPEVVR</sequence>
<evidence type="ECO:0000313" key="2">
    <source>
        <dbReference type="Proteomes" id="UP001062263"/>
    </source>
</evidence>
<evidence type="ECO:0000313" key="1">
    <source>
        <dbReference type="EMBL" id="BDL43692.1"/>
    </source>
</evidence>
<keyword evidence="2" id="KW-1185">Reference proteome</keyword>